<dbReference type="GO" id="GO:0050661">
    <property type="term" value="F:NADP binding"/>
    <property type="evidence" value="ECO:0007669"/>
    <property type="project" value="InterPro"/>
</dbReference>
<evidence type="ECO:0000259" key="5">
    <source>
        <dbReference type="Pfam" id="PF03446"/>
    </source>
</evidence>
<dbReference type="PANTHER" id="PTHR43060:SF15">
    <property type="entry name" value="3-HYDROXYISOBUTYRATE DEHYDROGENASE-LIKE 1, MITOCHONDRIAL-RELATED"/>
    <property type="match status" value="1"/>
</dbReference>
<dbReference type="InterPro" id="IPR006115">
    <property type="entry name" value="6PGDH_NADP-bd"/>
</dbReference>
<evidence type="ECO:0000256" key="2">
    <source>
        <dbReference type="ARBA" id="ARBA00023002"/>
    </source>
</evidence>
<dbReference type="PIRSF" id="PIRSF000103">
    <property type="entry name" value="HIBADH"/>
    <property type="match status" value="1"/>
</dbReference>
<keyword evidence="2 7" id="KW-0560">Oxidoreductase</keyword>
<dbReference type="InterPro" id="IPR015815">
    <property type="entry name" value="HIBADH-related"/>
</dbReference>
<accession>A0A379ZN78</accession>
<sequence>MAKVAFIGLGVMGYPMARHLLNKGHEVTVYNRTFAKAQTWVETYGGRCCATPKEAAQGQEFVFTCVGNDNDLREVVLGKDGVIHGIEKGAVLVDHTTASADVARELYQVLAPKGVHFLDAPVSGGQAGAENGLLTVMVGGDEVIFARAKPIIEAFARCAERLGDVGAGQLTKMVNQICIAGVVQGLAEALQFARNAGLDGEKVIEVISKGAAQSWQMENRYKTMWGQNYDFGFAVDWMRKDLGIALEEARRNGSHLPLTALVDQFYSEVQSMGGNRWDTSSLLARLEKSAK</sequence>
<evidence type="ECO:0000313" key="7">
    <source>
        <dbReference type="EMBL" id="SUI64408.1"/>
    </source>
</evidence>
<dbReference type="Pfam" id="PF03446">
    <property type="entry name" value="NAD_binding_2"/>
    <property type="match status" value="1"/>
</dbReference>
<dbReference type="InterPro" id="IPR029154">
    <property type="entry name" value="HIBADH-like_NADP-bd"/>
</dbReference>
<dbReference type="SUPFAM" id="SSF48179">
    <property type="entry name" value="6-phosphogluconate dehydrogenase C-terminal domain-like"/>
    <property type="match status" value="1"/>
</dbReference>
<feature type="active site" evidence="4">
    <location>
        <position position="172"/>
    </location>
</feature>
<dbReference type="EC" id="1.1.1.60" evidence="7"/>
<dbReference type="GO" id="GO:0016054">
    <property type="term" value="P:organic acid catabolic process"/>
    <property type="evidence" value="ECO:0007669"/>
    <property type="project" value="UniProtKB-ARBA"/>
</dbReference>
<dbReference type="RefSeq" id="WP_115405480.1">
    <property type="nucleotide sequence ID" value="NZ_UGYV01000001.1"/>
</dbReference>
<protein>
    <submittedName>
        <fullName evidence="7">2-hydroxy-3-oxopropionate reductase</fullName>
        <ecNumber evidence="7">1.1.1.60</ecNumber>
    </submittedName>
</protein>
<dbReference type="Gene3D" id="1.10.1040.10">
    <property type="entry name" value="N-(1-d-carboxylethyl)-l-norvaline Dehydrogenase, domain 2"/>
    <property type="match status" value="1"/>
</dbReference>
<dbReference type="PANTHER" id="PTHR43060">
    <property type="entry name" value="3-HYDROXYISOBUTYRATE DEHYDROGENASE-LIKE 1, MITOCHONDRIAL-RELATED"/>
    <property type="match status" value="1"/>
</dbReference>
<dbReference type="InterPro" id="IPR002204">
    <property type="entry name" value="3-OH-isobutyrate_DH-rel_CS"/>
</dbReference>
<feature type="domain" description="6-phosphogluconate dehydrogenase NADP-binding" evidence="5">
    <location>
        <begin position="3"/>
        <end position="160"/>
    </location>
</feature>
<evidence type="ECO:0000259" key="6">
    <source>
        <dbReference type="Pfam" id="PF14833"/>
    </source>
</evidence>
<dbReference type="Proteomes" id="UP000255061">
    <property type="component" value="Unassembled WGS sequence"/>
</dbReference>
<dbReference type="SUPFAM" id="SSF51735">
    <property type="entry name" value="NAD(P)-binding Rossmann-fold domains"/>
    <property type="match status" value="1"/>
</dbReference>
<evidence type="ECO:0000256" key="4">
    <source>
        <dbReference type="PIRSR" id="PIRSR000103-1"/>
    </source>
</evidence>
<dbReference type="InterPro" id="IPR036291">
    <property type="entry name" value="NAD(P)-bd_dom_sf"/>
</dbReference>
<evidence type="ECO:0000256" key="3">
    <source>
        <dbReference type="ARBA" id="ARBA00023027"/>
    </source>
</evidence>
<comment type="similarity">
    <text evidence="1">Belongs to the HIBADH-related family.</text>
</comment>
<dbReference type="InterPro" id="IPR013328">
    <property type="entry name" value="6PGD_dom2"/>
</dbReference>
<dbReference type="GO" id="GO:0008679">
    <property type="term" value="F:2-hydroxy-3-oxopropionate reductase activity"/>
    <property type="evidence" value="ECO:0007669"/>
    <property type="project" value="UniProtKB-EC"/>
</dbReference>
<feature type="domain" description="3-hydroxyisobutyrate dehydrogenase-like NAD-binding" evidence="6">
    <location>
        <begin position="166"/>
        <end position="284"/>
    </location>
</feature>
<keyword evidence="3" id="KW-0520">NAD</keyword>
<proteinExistence type="inferred from homology"/>
<dbReference type="PROSITE" id="PS00895">
    <property type="entry name" value="3_HYDROXYISOBUT_DH"/>
    <property type="match status" value="1"/>
</dbReference>
<evidence type="ECO:0000256" key="1">
    <source>
        <dbReference type="ARBA" id="ARBA00009080"/>
    </source>
</evidence>
<dbReference type="EMBL" id="UGYV01000001">
    <property type="protein sequence ID" value="SUI64408.1"/>
    <property type="molecule type" value="Genomic_DNA"/>
</dbReference>
<dbReference type="AlphaFoldDB" id="A0A379ZN78"/>
<reference evidence="7 8" key="1">
    <citation type="submission" date="2018-06" db="EMBL/GenBank/DDBJ databases">
        <authorList>
            <consortium name="Pathogen Informatics"/>
            <person name="Doyle S."/>
        </authorList>
    </citation>
    <scope>NUCLEOTIDE SEQUENCE [LARGE SCALE GENOMIC DNA]</scope>
    <source>
        <strain evidence="7 8">NCTC10736</strain>
    </source>
</reference>
<name>A0A379ZN78_9GAMM</name>
<dbReference type="Pfam" id="PF14833">
    <property type="entry name" value="NAD_binding_11"/>
    <property type="match status" value="1"/>
</dbReference>
<gene>
    <name evidence="7" type="primary">garR</name>
    <name evidence="7" type="ORF">NCTC10736_00748</name>
</gene>
<dbReference type="GO" id="GO:0051287">
    <property type="term" value="F:NAD binding"/>
    <property type="evidence" value="ECO:0007669"/>
    <property type="project" value="InterPro"/>
</dbReference>
<dbReference type="Gene3D" id="3.40.50.720">
    <property type="entry name" value="NAD(P)-binding Rossmann-like Domain"/>
    <property type="match status" value="1"/>
</dbReference>
<dbReference type="InterPro" id="IPR008927">
    <property type="entry name" value="6-PGluconate_DH-like_C_sf"/>
</dbReference>
<evidence type="ECO:0000313" key="8">
    <source>
        <dbReference type="Proteomes" id="UP000255061"/>
    </source>
</evidence>
<organism evidence="7 8">
    <name type="scientific">Shewanella morhuae</name>
    <dbReference type="NCBI Taxonomy" id="365591"/>
    <lineage>
        <taxon>Bacteria</taxon>
        <taxon>Pseudomonadati</taxon>
        <taxon>Pseudomonadota</taxon>
        <taxon>Gammaproteobacteria</taxon>
        <taxon>Alteromonadales</taxon>
        <taxon>Shewanellaceae</taxon>
        <taxon>Shewanella</taxon>
    </lineage>
</organism>